<feature type="compositionally biased region" description="Polar residues" evidence="1">
    <location>
        <begin position="40"/>
        <end position="51"/>
    </location>
</feature>
<sequence>MLFTYSFYQNQYPGYHITKMQRILSWETSPHSSTDKNKTYRSGNGSLPNARSSSHPSFSSGWHPFRDP</sequence>
<keyword evidence="3" id="KW-1185">Reference proteome</keyword>
<gene>
    <name evidence="2" type="ORF">GQ607_000672</name>
</gene>
<accession>A0A8H3WQ81</accession>
<proteinExistence type="predicted"/>
<dbReference type="EMBL" id="WOWK01000001">
    <property type="protein sequence ID" value="KAF0332656.1"/>
    <property type="molecule type" value="Genomic_DNA"/>
</dbReference>
<dbReference type="AlphaFoldDB" id="A0A8H3WQ81"/>
<name>A0A8H3WQ81_9PEZI</name>
<comment type="caution">
    <text evidence="2">The sequence shown here is derived from an EMBL/GenBank/DDBJ whole genome shotgun (WGS) entry which is preliminary data.</text>
</comment>
<reference evidence="2 3" key="1">
    <citation type="submission" date="2019-12" db="EMBL/GenBank/DDBJ databases">
        <title>A genome sequence resource for the geographically widespread anthracnose pathogen Colletotrichum asianum.</title>
        <authorList>
            <person name="Meng Y."/>
        </authorList>
    </citation>
    <scope>NUCLEOTIDE SEQUENCE [LARGE SCALE GENOMIC DNA]</scope>
    <source>
        <strain evidence="2 3">ICMP 18580</strain>
    </source>
</reference>
<organism evidence="2 3">
    <name type="scientific">Colletotrichum asianum</name>
    <dbReference type="NCBI Taxonomy" id="702518"/>
    <lineage>
        <taxon>Eukaryota</taxon>
        <taxon>Fungi</taxon>
        <taxon>Dikarya</taxon>
        <taxon>Ascomycota</taxon>
        <taxon>Pezizomycotina</taxon>
        <taxon>Sordariomycetes</taxon>
        <taxon>Hypocreomycetidae</taxon>
        <taxon>Glomerellales</taxon>
        <taxon>Glomerellaceae</taxon>
        <taxon>Colletotrichum</taxon>
        <taxon>Colletotrichum gloeosporioides species complex</taxon>
    </lineage>
</organism>
<evidence type="ECO:0000313" key="2">
    <source>
        <dbReference type="EMBL" id="KAF0332656.1"/>
    </source>
</evidence>
<evidence type="ECO:0000313" key="3">
    <source>
        <dbReference type="Proteomes" id="UP000434172"/>
    </source>
</evidence>
<feature type="region of interest" description="Disordered" evidence="1">
    <location>
        <begin position="29"/>
        <end position="68"/>
    </location>
</feature>
<dbReference type="Proteomes" id="UP000434172">
    <property type="component" value="Unassembled WGS sequence"/>
</dbReference>
<evidence type="ECO:0000256" key="1">
    <source>
        <dbReference type="SAM" id="MobiDB-lite"/>
    </source>
</evidence>
<protein>
    <submittedName>
        <fullName evidence="2">Uncharacterized protein</fullName>
    </submittedName>
</protein>